<evidence type="ECO:0000313" key="1">
    <source>
        <dbReference type="EMBL" id="GAA2021094.1"/>
    </source>
</evidence>
<keyword evidence="2" id="KW-1185">Reference proteome</keyword>
<organism evidence="1 2">
    <name type="scientific">Catenulispora yoronensis</name>
    <dbReference type="NCBI Taxonomy" id="450799"/>
    <lineage>
        <taxon>Bacteria</taxon>
        <taxon>Bacillati</taxon>
        <taxon>Actinomycetota</taxon>
        <taxon>Actinomycetes</taxon>
        <taxon>Catenulisporales</taxon>
        <taxon>Catenulisporaceae</taxon>
        <taxon>Catenulispora</taxon>
    </lineage>
</organism>
<dbReference type="Proteomes" id="UP001500751">
    <property type="component" value="Unassembled WGS sequence"/>
</dbReference>
<dbReference type="EMBL" id="BAAAQN010000007">
    <property type="protein sequence ID" value="GAA2021094.1"/>
    <property type="molecule type" value="Genomic_DNA"/>
</dbReference>
<name>A0ABN2TUX1_9ACTN</name>
<comment type="caution">
    <text evidence="1">The sequence shown here is derived from an EMBL/GenBank/DDBJ whole genome shotgun (WGS) entry which is preliminary data.</text>
</comment>
<gene>
    <name evidence="1" type="ORF">GCM10009839_17460</name>
</gene>
<proteinExistence type="predicted"/>
<reference evidence="1 2" key="1">
    <citation type="journal article" date="2019" name="Int. J. Syst. Evol. Microbiol.">
        <title>The Global Catalogue of Microorganisms (GCM) 10K type strain sequencing project: providing services to taxonomists for standard genome sequencing and annotation.</title>
        <authorList>
            <consortium name="The Broad Institute Genomics Platform"/>
            <consortium name="The Broad Institute Genome Sequencing Center for Infectious Disease"/>
            <person name="Wu L."/>
            <person name="Ma J."/>
        </authorList>
    </citation>
    <scope>NUCLEOTIDE SEQUENCE [LARGE SCALE GENOMIC DNA]</scope>
    <source>
        <strain evidence="1 2">JCM 16014</strain>
    </source>
</reference>
<sequence>MRCLGCFPRNALRRLQLVMSPDTVLRWAWIGGVAVDDGPADGFEHALLVRRCLTDPADVTYLLAHAPVGTPLRELIRIDAARWSVQNDNRLGKNGIGLDHYEVRKWAPWHRHITSCMFAAAFLAITRPAELGKAEADTGTDHD</sequence>
<protein>
    <submittedName>
        <fullName evidence="1">Uncharacterized protein</fullName>
    </submittedName>
</protein>
<evidence type="ECO:0000313" key="2">
    <source>
        <dbReference type="Proteomes" id="UP001500751"/>
    </source>
</evidence>
<accession>A0ABN2TUX1</accession>